<dbReference type="SUPFAM" id="SSF56601">
    <property type="entry name" value="beta-lactamase/transpeptidase-like"/>
    <property type="match status" value="1"/>
</dbReference>
<evidence type="ECO:0000259" key="2">
    <source>
        <dbReference type="Pfam" id="PF00144"/>
    </source>
</evidence>
<dbReference type="Gene3D" id="3.40.710.10">
    <property type="entry name" value="DD-peptidase/beta-lactamase superfamily"/>
    <property type="match status" value="1"/>
</dbReference>
<dbReference type="InterPro" id="IPR012338">
    <property type="entry name" value="Beta-lactam/transpept-like"/>
</dbReference>
<dbReference type="InterPro" id="IPR001466">
    <property type="entry name" value="Beta-lactam-related"/>
</dbReference>
<dbReference type="PANTHER" id="PTHR46825:SF15">
    <property type="entry name" value="BETA-LACTAMASE-RELATED DOMAIN-CONTAINING PROTEIN"/>
    <property type="match status" value="1"/>
</dbReference>
<protein>
    <submittedName>
        <fullName evidence="4">Serine hydrolase</fullName>
    </submittedName>
</protein>
<dbReference type="AlphaFoldDB" id="A0A7G5GSF6"/>
<feature type="domain" description="Peptidase S12 Pab87-related C-terminal" evidence="3">
    <location>
        <begin position="410"/>
        <end position="499"/>
    </location>
</feature>
<keyword evidence="5" id="KW-1185">Reference proteome</keyword>
<organism evidence="4 5">
    <name type="scientific">Spirosoma foliorum</name>
    <dbReference type="NCBI Taxonomy" id="2710596"/>
    <lineage>
        <taxon>Bacteria</taxon>
        <taxon>Pseudomonadati</taxon>
        <taxon>Bacteroidota</taxon>
        <taxon>Cytophagia</taxon>
        <taxon>Cytophagales</taxon>
        <taxon>Cytophagaceae</taxon>
        <taxon>Spirosoma</taxon>
    </lineage>
</organism>
<dbReference type="Pfam" id="PF00144">
    <property type="entry name" value="Beta-lactamase"/>
    <property type="match status" value="1"/>
</dbReference>
<name>A0A7G5GSF6_9BACT</name>
<keyword evidence="1" id="KW-0732">Signal</keyword>
<evidence type="ECO:0000259" key="3">
    <source>
        <dbReference type="Pfam" id="PF11954"/>
    </source>
</evidence>
<dbReference type="GO" id="GO:0016787">
    <property type="term" value="F:hydrolase activity"/>
    <property type="evidence" value="ECO:0007669"/>
    <property type="project" value="UniProtKB-KW"/>
</dbReference>
<feature type="domain" description="Beta-lactamase-related" evidence="2">
    <location>
        <begin position="30"/>
        <end position="364"/>
    </location>
</feature>
<feature type="chain" id="PRO_5028943929" evidence="1">
    <location>
        <begin position="19"/>
        <end position="503"/>
    </location>
</feature>
<dbReference type="Pfam" id="PF11954">
    <property type="entry name" value="DUF3471"/>
    <property type="match status" value="1"/>
</dbReference>
<dbReference type="InterPro" id="IPR021860">
    <property type="entry name" value="Peptidase_S12_Pab87-rel_C"/>
</dbReference>
<dbReference type="Proteomes" id="UP000515369">
    <property type="component" value="Chromosome"/>
</dbReference>
<dbReference type="KEGG" id="sfol:H3H32_28210"/>
<dbReference type="EMBL" id="CP059732">
    <property type="protein sequence ID" value="QMW01798.1"/>
    <property type="molecule type" value="Genomic_DNA"/>
</dbReference>
<evidence type="ECO:0000313" key="5">
    <source>
        <dbReference type="Proteomes" id="UP000515369"/>
    </source>
</evidence>
<gene>
    <name evidence="4" type="ORF">H3H32_28210</name>
</gene>
<evidence type="ECO:0000313" key="4">
    <source>
        <dbReference type="EMBL" id="QMW01798.1"/>
    </source>
</evidence>
<dbReference type="RefSeq" id="WP_182459076.1">
    <property type="nucleotide sequence ID" value="NZ_CP059732.1"/>
</dbReference>
<feature type="signal peptide" evidence="1">
    <location>
        <begin position="1"/>
        <end position="18"/>
    </location>
</feature>
<dbReference type="InterPro" id="IPR050491">
    <property type="entry name" value="AmpC-like"/>
</dbReference>
<proteinExistence type="predicted"/>
<sequence>MRKLTVLLLALISLTASAQKPISAKQIQEFDAYVEAARKQWNVPGLSITVVKDNKVLFAKGYGVREVAGVASDKADPVDTQTLFACASTTKAMTVTLMGMLVDEEKLAWNDPVSKYLPELQLYDPYVTRELKIRDLLIHDTGVGSTDFMTGAMTIPVNEMLRRMEMVKPSYPFRAGFAYQNTFYSAAGRVIERITGKTWAEFLKERIFTPLGMNRTAPKRGYIKDNNLTRPHYNINDTIKVIEYGADSEIGSAGAVWSSADDISKWVICMLDSSKYSGGRLVKPETWKEMFTPQTFFPEDEYPTMQILKPNWRTYGLGWYQHDYKGHKVNFHTGSLSGLTAITAQLPNEKLGVYVFGNYDHAEVRHALVYKTFDWFALGGNRDWSTEFKKLYDGLKEQDKKAEKAFLDKRVLNTSPSLPLAAYAGKYTSPLYGKAEVSVQGNQLVINVNDNSLNANLAHWHYDTFYGPYTKPWLGKASARFVLGISGKVDTLVFDRLEFKKES</sequence>
<accession>A0A7G5GSF6</accession>
<reference evidence="4 5" key="1">
    <citation type="submission" date="2020-07" db="EMBL/GenBank/DDBJ databases">
        <title>Spirosoma foliorum sp. nov., isolated from the leaves on the Nejang mountain Korea, Republic of.</title>
        <authorList>
            <person name="Ho H."/>
            <person name="Lee Y.-J."/>
            <person name="Nurcahyanto D.-A."/>
            <person name="Kim S.-G."/>
        </authorList>
    </citation>
    <scope>NUCLEOTIDE SEQUENCE [LARGE SCALE GENOMIC DNA]</scope>
    <source>
        <strain evidence="4 5">PL0136</strain>
    </source>
</reference>
<keyword evidence="4" id="KW-0378">Hydrolase</keyword>
<dbReference type="Gene3D" id="2.40.128.600">
    <property type="match status" value="1"/>
</dbReference>
<dbReference type="PANTHER" id="PTHR46825">
    <property type="entry name" value="D-ALANYL-D-ALANINE-CARBOXYPEPTIDASE/ENDOPEPTIDASE AMPH"/>
    <property type="match status" value="1"/>
</dbReference>
<evidence type="ECO:0000256" key="1">
    <source>
        <dbReference type="SAM" id="SignalP"/>
    </source>
</evidence>